<dbReference type="RefSeq" id="WP_123792799.1">
    <property type="nucleotide sequence ID" value="NZ_RKQK01000002.1"/>
</dbReference>
<dbReference type="InterPro" id="IPR028082">
    <property type="entry name" value="Peripla_BP_I"/>
</dbReference>
<name>A0A3N4UJA3_9RHOB</name>
<evidence type="ECO:0000256" key="1">
    <source>
        <dbReference type="ARBA" id="ARBA00004196"/>
    </source>
</evidence>
<sequence length="316" mass="32741">MKTFLTAAALAASLGGATAAQAEIIGVSMASVGDTFLTVLKDRIESQAEEIGGIELRSVETNNDGDTQLAQLKAFINSNVDAVVFHVVDEDIGKTLSDMAADADLPIIFVNRPPKNVDSMPAKQSFVASAEHDAGRLQAEEICAVLKETGKQDGATALLLRGPDDHAGAVGRSEAVKTVLATDECDFIKIVAEDVADWDRAKAQEFVAAQIESGVSVDAVFANNDSMALGAIDALKAAGVSMDEVLVGGVDATQGALMSMSAGDMDVTVFQNAAGQGENALLNALDLAAGKAVPSLTFVPFELVTLDNMGMYFGAN</sequence>
<dbReference type="Proteomes" id="UP000269689">
    <property type="component" value="Unassembled WGS sequence"/>
</dbReference>
<organism evidence="6 7">
    <name type="scientific">Pacificibacter maritimus</name>
    <dbReference type="NCBI Taxonomy" id="762213"/>
    <lineage>
        <taxon>Bacteria</taxon>
        <taxon>Pseudomonadati</taxon>
        <taxon>Pseudomonadota</taxon>
        <taxon>Alphaproteobacteria</taxon>
        <taxon>Rhodobacterales</taxon>
        <taxon>Roseobacteraceae</taxon>
        <taxon>Pacificibacter</taxon>
    </lineage>
</organism>
<evidence type="ECO:0000313" key="7">
    <source>
        <dbReference type="Proteomes" id="UP000269689"/>
    </source>
</evidence>
<dbReference type="Pfam" id="PF13407">
    <property type="entry name" value="Peripla_BP_4"/>
    <property type="match status" value="1"/>
</dbReference>
<dbReference type="SUPFAM" id="SSF53822">
    <property type="entry name" value="Periplasmic binding protein-like I"/>
    <property type="match status" value="1"/>
</dbReference>
<feature type="domain" description="Periplasmic binding protein" evidence="5">
    <location>
        <begin position="25"/>
        <end position="291"/>
    </location>
</feature>
<proteinExistence type="inferred from homology"/>
<feature type="signal peptide" evidence="4">
    <location>
        <begin position="1"/>
        <end position="22"/>
    </location>
</feature>
<dbReference type="GO" id="GO:0030313">
    <property type="term" value="C:cell envelope"/>
    <property type="evidence" value="ECO:0007669"/>
    <property type="project" value="UniProtKB-SubCell"/>
</dbReference>
<reference evidence="6 7" key="1">
    <citation type="submission" date="2018-11" db="EMBL/GenBank/DDBJ databases">
        <title>Genomic Encyclopedia of Type Strains, Phase IV (KMG-IV): sequencing the most valuable type-strain genomes for metagenomic binning, comparative biology and taxonomic classification.</title>
        <authorList>
            <person name="Goeker M."/>
        </authorList>
    </citation>
    <scope>NUCLEOTIDE SEQUENCE [LARGE SCALE GENOMIC DNA]</scope>
    <source>
        <strain evidence="6 7">DSM 104731</strain>
    </source>
</reference>
<dbReference type="InterPro" id="IPR025997">
    <property type="entry name" value="SBP_2_dom"/>
</dbReference>
<evidence type="ECO:0000313" key="6">
    <source>
        <dbReference type="EMBL" id="RPE67349.1"/>
    </source>
</evidence>
<evidence type="ECO:0000256" key="2">
    <source>
        <dbReference type="ARBA" id="ARBA00007639"/>
    </source>
</evidence>
<gene>
    <name evidence="6" type="ORF">EDD53_1756</name>
</gene>
<evidence type="ECO:0000259" key="5">
    <source>
        <dbReference type="Pfam" id="PF13407"/>
    </source>
</evidence>
<dbReference type="Gene3D" id="3.40.50.2300">
    <property type="match status" value="2"/>
</dbReference>
<dbReference type="PANTHER" id="PTHR46847:SF1">
    <property type="entry name" value="D-ALLOSE-BINDING PERIPLASMIC PROTEIN-RELATED"/>
    <property type="match status" value="1"/>
</dbReference>
<dbReference type="OrthoDB" id="9773673at2"/>
<comment type="subcellular location">
    <subcellularLocation>
        <location evidence="1">Cell envelope</location>
    </subcellularLocation>
</comment>
<accession>A0A3N4UJA3</accession>
<comment type="similarity">
    <text evidence="2">Belongs to the bacterial solute-binding protein 2 family.</text>
</comment>
<feature type="chain" id="PRO_5018290563" evidence="4">
    <location>
        <begin position="23"/>
        <end position="316"/>
    </location>
</feature>
<dbReference type="AlphaFoldDB" id="A0A3N4UJA3"/>
<evidence type="ECO:0000256" key="4">
    <source>
        <dbReference type="SAM" id="SignalP"/>
    </source>
</evidence>
<comment type="caution">
    <text evidence="6">The sequence shown here is derived from an EMBL/GenBank/DDBJ whole genome shotgun (WGS) entry which is preliminary data.</text>
</comment>
<keyword evidence="3 4" id="KW-0732">Signal</keyword>
<dbReference type="GO" id="GO:0030246">
    <property type="term" value="F:carbohydrate binding"/>
    <property type="evidence" value="ECO:0007669"/>
    <property type="project" value="UniProtKB-ARBA"/>
</dbReference>
<evidence type="ECO:0000256" key="3">
    <source>
        <dbReference type="ARBA" id="ARBA00022729"/>
    </source>
</evidence>
<keyword evidence="7" id="KW-1185">Reference proteome</keyword>
<protein>
    <submittedName>
        <fullName evidence="6">Monosaccharide ABC transporter substrate-binding protein (CUT2 family)</fullName>
    </submittedName>
</protein>
<dbReference type="PANTHER" id="PTHR46847">
    <property type="entry name" value="D-ALLOSE-BINDING PERIPLASMIC PROTEIN-RELATED"/>
    <property type="match status" value="1"/>
</dbReference>
<dbReference type="EMBL" id="RKQK01000002">
    <property type="protein sequence ID" value="RPE67349.1"/>
    <property type="molecule type" value="Genomic_DNA"/>
</dbReference>